<dbReference type="CDD" id="cd02885">
    <property type="entry name" value="NUDIX_IPP_Isomerase"/>
    <property type="match status" value="1"/>
</dbReference>
<evidence type="ECO:0000313" key="13">
    <source>
        <dbReference type="EMBL" id="MBB6070668.1"/>
    </source>
</evidence>
<evidence type="ECO:0000259" key="12">
    <source>
        <dbReference type="PROSITE" id="PS51462"/>
    </source>
</evidence>
<comment type="caution">
    <text evidence="13">The sequence shown here is derived from an EMBL/GenBank/DDBJ whole genome shotgun (WGS) entry which is preliminary data.</text>
</comment>
<dbReference type="EC" id="5.3.3.2" evidence="3 10"/>
<dbReference type="Proteomes" id="UP000582837">
    <property type="component" value="Unassembled WGS sequence"/>
</dbReference>
<dbReference type="EMBL" id="JACHIA010000005">
    <property type="protein sequence ID" value="MBB6070668.1"/>
    <property type="molecule type" value="Genomic_DNA"/>
</dbReference>
<dbReference type="InterPro" id="IPR056375">
    <property type="entry name" value="Idi_bact"/>
</dbReference>
<evidence type="ECO:0000256" key="9">
    <source>
        <dbReference type="ARBA" id="ARBA00023235"/>
    </source>
</evidence>
<dbReference type="InterPro" id="IPR000086">
    <property type="entry name" value="NUDIX_hydrolase_dom"/>
</dbReference>
<comment type="similarity">
    <text evidence="2">Belongs to the IPP isomerase type 1 family.</text>
</comment>
<keyword evidence="7" id="KW-0464">Manganese</keyword>
<keyword evidence="8" id="KW-0414">Isoprene biosynthesis</keyword>
<dbReference type="NCBIfam" id="NF002995">
    <property type="entry name" value="PRK03759.1"/>
    <property type="match status" value="1"/>
</dbReference>
<dbReference type="PANTHER" id="PTHR10885:SF0">
    <property type="entry name" value="ISOPENTENYL-DIPHOSPHATE DELTA-ISOMERASE"/>
    <property type="match status" value="1"/>
</dbReference>
<protein>
    <recommendedName>
        <fullName evidence="3 10">Isopentenyl-diphosphate delta-isomerase</fullName>
        <ecNumber evidence="3 10">5.3.3.2</ecNumber>
    </recommendedName>
</protein>
<dbReference type="HAMAP" id="MF_00202">
    <property type="entry name" value="Idi"/>
    <property type="match status" value="1"/>
</dbReference>
<dbReference type="GO" id="GO:0005737">
    <property type="term" value="C:cytoplasm"/>
    <property type="evidence" value="ECO:0007669"/>
    <property type="project" value="TreeGrafter"/>
</dbReference>
<reference evidence="13 14" key="1">
    <citation type="submission" date="2020-08" db="EMBL/GenBank/DDBJ databases">
        <title>Genomic Encyclopedia of Type Strains, Phase IV (KMG-IV): sequencing the most valuable type-strain genomes for metagenomic binning, comparative biology and taxonomic classification.</title>
        <authorList>
            <person name="Goeker M."/>
        </authorList>
    </citation>
    <scope>NUCLEOTIDE SEQUENCE [LARGE SCALE GENOMIC DNA]</scope>
    <source>
        <strain evidence="13 14">DSM 29007</strain>
    </source>
</reference>
<dbReference type="GO" id="GO:0009240">
    <property type="term" value="P:isopentenyl diphosphate biosynthetic process"/>
    <property type="evidence" value="ECO:0007669"/>
    <property type="project" value="TreeGrafter"/>
</dbReference>
<comment type="pathway">
    <text evidence="1">Isoprenoid biosynthesis; dimethylallyl diphosphate biosynthesis; dimethylallyl diphosphate from isopentenyl diphosphate: step 1/1.</text>
</comment>
<keyword evidence="5" id="KW-0479">Metal-binding</keyword>
<keyword evidence="14" id="KW-1185">Reference proteome</keyword>
<evidence type="ECO:0000256" key="5">
    <source>
        <dbReference type="ARBA" id="ARBA00022723"/>
    </source>
</evidence>
<evidence type="ECO:0000256" key="7">
    <source>
        <dbReference type="ARBA" id="ARBA00023211"/>
    </source>
</evidence>
<dbReference type="RefSeq" id="WP_170034524.1">
    <property type="nucleotide sequence ID" value="NZ_JABDTL010000001.1"/>
</dbReference>
<dbReference type="GO" id="GO:0050992">
    <property type="term" value="P:dimethylallyl diphosphate biosynthetic process"/>
    <property type="evidence" value="ECO:0007669"/>
    <property type="project" value="UniProtKB-UniPathway"/>
</dbReference>
<feature type="domain" description="Nudix hydrolase" evidence="12">
    <location>
        <begin position="28"/>
        <end position="160"/>
    </location>
</feature>
<dbReference type="PANTHER" id="PTHR10885">
    <property type="entry name" value="ISOPENTENYL-DIPHOSPHATE DELTA-ISOMERASE"/>
    <property type="match status" value="1"/>
</dbReference>
<evidence type="ECO:0000256" key="10">
    <source>
        <dbReference type="NCBIfam" id="TIGR02150"/>
    </source>
</evidence>
<evidence type="ECO:0000256" key="4">
    <source>
        <dbReference type="ARBA" id="ARBA00022490"/>
    </source>
</evidence>
<dbReference type="GO" id="GO:0004452">
    <property type="term" value="F:isopentenyl-diphosphate delta-isomerase activity"/>
    <property type="evidence" value="ECO:0007669"/>
    <property type="project" value="UniProtKB-UniRule"/>
</dbReference>
<dbReference type="Gene3D" id="3.90.79.10">
    <property type="entry name" value="Nucleoside Triphosphate Pyrophosphohydrolase"/>
    <property type="match status" value="1"/>
</dbReference>
<dbReference type="GO" id="GO:0046872">
    <property type="term" value="F:metal ion binding"/>
    <property type="evidence" value="ECO:0007669"/>
    <property type="project" value="UniProtKB-KW"/>
</dbReference>
<dbReference type="InterPro" id="IPR015797">
    <property type="entry name" value="NUDIX_hydrolase-like_dom_sf"/>
</dbReference>
<organism evidence="13 14">
    <name type="scientific">Longimicrobium terrae</name>
    <dbReference type="NCBI Taxonomy" id="1639882"/>
    <lineage>
        <taxon>Bacteria</taxon>
        <taxon>Pseudomonadati</taxon>
        <taxon>Gemmatimonadota</taxon>
        <taxon>Longimicrobiia</taxon>
        <taxon>Longimicrobiales</taxon>
        <taxon>Longimicrobiaceae</taxon>
        <taxon>Longimicrobium</taxon>
    </lineage>
</organism>
<dbReference type="NCBIfam" id="TIGR02150">
    <property type="entry name" value="IPP_isom_1"/>
    <property type="match status" value="1"/>
</dbReference>
<evidence type="ECO:0000256" key="6">
    <source>
        <dbReference type="ARBA" id="ARBA00022842"/>
    </source>
</evidence>
<feature type="active site" evidence="11">
    <location>
        <position position="65"/>
    </location>
</feature>
<proteinExistence type="inferred from homology"/>
<dbReference type="Pfam" id="PF00293">
    <property type="entry name" value="NUDIX"/>
    <property type="match status" value="1"/>
</dbReference>
<feature type="active site" evidence="11">
    <location>
        <position position="112"/>
    </location>
</feature>
<name>A0A841GY51_9BACT</name>
<evidence type="ECO:0000256" key="3">
    <source>
        <dbReference type="ARBA" id="ARBA00012057"/>
    </source>
</evidence>
<dbReference type="SUPFAM" id="SSF55811">
    <property type="entry name" value="Nudix"/>
    <property type="match status" value="1"/>
</dbReference>
<sequence length="181" mass="20424">MEERVVLVDENDAEVGVLEKQLAHTEGRLHRALSVFVVNGEGQMLLQRRAASKYHSPGLWTNTCCSHPRPGERVDAAARRRVREEMGFDCPMEPAFTFVYRADVGQGLVEHEFDHVFLGRWEGEPNPEPGEVDGWRWASPEEIEDEMRADPAAFTPWFRIVLARPEWARTVSGFAAPAPAA</sequence>
<evidence type="ECO:0000256" key="1">
    <source>
        <dbReference type="ARBA" id="ARBA00004826"/>
    </source>
</evidence>
<dbReference type="PIRSF" id="PIRSF018427">
    <property type="entry name" value="Isopntndiph_ism"/>
    <property type="match status" value="1"/>
</dbReference>
<evidence type="ECO:0000256" key="8">
    <source>
        <dbReference type="ARBA" id="ARBA00023229"/>
    </source>
</evidence>
<dbReference type="InterPro" id="IPR011876">
    <property type="entry name" value="IsopentenylPP_isomerase_typ1"/>
</dbReference>
<dbReference type="PROSITE" id="PS51462">
    <property type="entry name" value="NUDIX"/>
    <property type="match status" value="1"/>
</dbReference>
<keyword evidence="9 13" id="KW-0413">Isomerase</keyword>
<gene>
    <name evidence="13" type="ORF">HNQ61_002289</name>
</gene>
<evidence type="ECO:0000256" key="2">
    <source>
        <dbReference type="ARBA" id="ARBA00007579"/>
    </source>
</evidence>
<keyword evidence="6" id="KW-0460">Magnesium</keyword>
<accession>A0A841GY51</accession>
<evidence type="ECO:0000256" key="11">
    <source>
        <dbReference type="PIRSR" id="PIRSR018427-1"/>
    </source>
</evidence>
<keyword evidence="4" id="KW-0963">Cytoplasm</keyword>
<evidence type="ECO:0000313" key="14">
    <source>
        <dbReference type="Proteomes" id="UP000582837"/>
    </source>
</evidence>
<dbReference type="AlphaFoldDB" id="A0A841GY51"/>
<dbReference type="UniPathway" id="UPA00059">
    <property type="reaction ID" value="UER00104"/>
</dbReference>